<feature type="transmembrane region" description="Helical" evidence="1">
    <location>
        <begin position="36"/>
        <end position="57"/>
    </location>
</feature>
<keyword evidence="1" id="KW-0812">Transmembrane</keyword>
<feature type="transmembrane region" description="Helical" evidence="1">
    <location>
        <begin position="63"/>
        <end position="82"/>
    </location>
</feature>
<comment type="caution">
    <text evidence="2">The sequence shown here is derived from an EMBL/GenBank/DDBJ whole genome shotgun (WGS) entry which is preliminary data.</text>
</comment>
<gene>
    <name evidence="2" type="ORF">J2W91_003748</name>
</gene>
<protein>
    <submittedName>
        <fullName evidence="2">NAD/NADP transhydrogenase beta subunit</fullName>
    </submittedName>
</protein>
<accession>A0AAP5H7F7</accession>
<keyword evidence="1" id="KW-1133">Transmembrane helix</keyword>
<feature type="transmembrane region" description="Helical" evidence="1">
    <location>
        <begin position="6"/>
        <end position="24"/>
    </location>
</feature>
<dbReference type="Proteomes" id="UP001254832">
    <property type="component" value="Unassembled WGS sequence"/>
</dbReference>
<evidence type="ECO:0000313" key="2">
    <source>
        <dbReference type="EMBL" id="MDR6725249.1"/>
    </source>
</evidence>
<proteinExistence type="predicted"/>
<evidence type="ECO:0000256" key="1">
    <source>
        <dbReference type="SAM" id="Phobius"/>
    </source>
</evidence>
<dbReference type="AlphaFoldDB" id="A0AAP5H7F7"/>
<keyword evidence="1" id="KW-0472">Membrane</keyword>
<sequence>MLVLLLLLGSVLLFGLLGGALYFISTRSKNPQRFSVHALKVILSISILVLIVQNYVYKTVPSNAILIVILIVSLIAIGSPHVQHHNKNKK</sequence>
<dbReference type="EMBL" id="JAVDTR010000010">
    <property type="protein sequence ID" value="MDR6725249.1"/>
    <property type="molecule type" value="Genomic_DNA"/>
</dbReference>
<reference evidence="2" key="1">
    <citation type="submission" date="2023-07" db="EMBL/GenBank/DDBJ databases">
        <title>Sorghum-associated microbial communities from plants grown in Nebraska, USA.</title>
        <authorList>
            <person name="Schachtman D."/>
        </authorList>
    </citation>
    <scope>NUCLEOTIDE SEQUENCE</scope>
    <source>
        <strain evidence="2">BE80</strain>
    </source>
</reference>
<organism evidence="2 3">
    <name type="scientific">Paenibacillus amylolyticus</name>
    <dbReference type="NCBI Taxonomy" id="1451"/>
    <lineage>
        <taxon>Bacteria</taxon>
        <taxon>Bacillati</taxon>
        <taxon>Bacillota</taxon>
        <taxon>Bacilli</taxon>
        <taxon>Bacillales</taxon>
        <taxon>Paenibacillaceae</taxon>
        <taxon>Paenibacillus</taxon>
    </lineage>
</organism>
<evidence type="ECO:0000313" key="3">
    <source>
        <dbReference type="Proteomes" id="UP001254832"/>
    </source>
</evidence>
<name>A0AAP5H7F7_PAEAM</name>